<dbReference type="HOGENOM" id="CLU_2445083_0_0_1"/>
<organism evidence="1 2">
    <name type="scientific">Solanum tuberosum</name>
    <name type="common">Potato</name>
    <dbReference type="NCBI Taxonomy" id="4113"/>
    <lineage>
        <taxon>Eukaryota</taxon>
        <taxon>Viridiplantae</taxon>
        <taxon>Streptophyta</taxon>
        <taxon>Embryophyta</taxon>
        <taxon>Tracheophyta</taxon>
        <taxon>Spermatophyta</taxon>
        <taxon>Magnoliopsida</taxon>
        <taxon>eudicotyledons</taxon>
        <taxon>Gunneridae</taxon>
        <taxon>Pentapetalae</taxon>
        <taxon>asterids</taxon>
        <taxon>lamiids</taxon>
        <taxon>Solanales</taxon>
        <taxon>Solanaceae</taxon>
        <taxon>Solanoideae</taxon>
        <taxon>Solaneae</taxon>
        <taxon>Solanum</taxon>
    </lineage>
</organism>
<dbReference type="EnsemblPlants" id="PGSC0003DMT400056551">
    <property type="protein sequence ID" value="PGSC0003DMT400056551"/>
    <property type="gene ID" value="PGSC0003DMG400021985"/>
</dbReference>
<sequence>MGFWVCFQWSLVVGLVDLSGGLKLAVVCWWFQARLVDVWSSKFTINGGTRAREEGGWRCFVVALVRKWLEKKSKNGSVLGGYPVGLRKLF</sequence>
<dbReference type="InParanoid" id="M1BZL4"/>
<dbReference type="Proteomes" id="UP000011115">
    <property type="component" value="Unassembled WGS sequence"/>
</dbReference>
<dbReference type="AlphaFoldDB" id="M1BZL4"/>
<keyword evidence="2" id="KW-1185">Reference proteome</keyword>
<protein>
    <submittedName>
        <fullName evidence="1">Uncharacterized protein</fullName>
    </submittedName>
</protein>
<accession>M1BZL4</accession>
<reference evidence="2" key="1">
    <citation type="journal article" date="2011" name="Nature">
        <title>Genome sequence and analysis of the tuber crop potato.</title>
        <authorList>
            <consortium name="The Potato Genome Sequencing Consortium"/>
        </authorList>
    </citation>
    <scope>NUCLEOTIDE SEQUENCE [LARGE SCALE GENOMIC DNA]</scope>
    <source>
        <strain evidence="2">cv. DM1-3 516 R44</strain>
    </source>
</reference>
<dbReference type="Gramene" id="PGSC0003DMT400056551">
    <property type="protein sequence ID" value="PGSC0003DMT400056551"/>
    <property type="gene ID" value="PGSC0003DMG400021985"/>
</dbReference>
<proteinExistence type="predicted"/>
<evidence type="ECO:0000313" key="1">
    <source>
        <dbReference type="EnsemblPlants" id="PGSC0003DMT400056551"/>
    </source>
</evidence>
<reference evidence="1" key="2">
    <citation type="submission" date="2015-06" db="UniProtKB">
        <authorList>
            <consortium name="EnsemblPlants"/>
        </authorList>
    </citation>
    <scope>IDENTIFICATION</scope>
    <source>
        <strain evidence="1">DM1-3 516 R44</strain>
    </source>
</reference>
<dbReference type="PaxDb" id="4113-PGSC0003DMT400056551"/>
<evidence type="ECO:0000313" key="2">
    <source>
        <dbReference type="Proteomes" id="UP000011115"/>
    </source>
</evidence>
<name>M1BZL4_SOLTU</name>